<name>A0A397PJ37_9HYPH</name>
<reference evidence="10 11" key="1">
    <citation type="submission" date="2018-08" db="EMBL/GenBank/DDBJ databases">
        <title>Genomic Encyclopedia of Archaeal and Bacterial Type Strains, Phase II (KMG-II): from individual species to whole genera.</title>
        <authorList>
            <person name="Goeker M."/>
        </authorList>
    </citation>
    <scope>NUCLEOTIDE SEQUENCE [LARGE SCALE GENOMIC DNA]</scope>
    <source>
        <strain evidence="10 11">DSM 5002</strain>
    </source>
</reference>
<dbReference type="PRINTS" id="PR01463">
    <property type="entry name" value="EAGCHANLFMLY"/>
</dbReference>
<evidence type="ECO:0000256" key="3">
    <source>
        <dbReference type="ARBA" id="ARBA00022692"/>
    </source>
</evidence>
<dbReference type="Pfam" id="PF07885">
    <property type="entry name" value="Ion_trans_2"/>
    <property type="match status" value="1"/>
</dbReference>
<evidence type="ECO:0000256" key="5">
    <source>
        <dbReference type="ARBA" id="ARBA00023065"/>
    </source>
</evidence>
<dbReference type="EMBL" id="QXDF01000004">
    <property type="protein sequence ID" value="RIA47295.1"/>
    <property type="molecule type" value="Genomic_DNA"/>
</dbReference>
<gene>
    <name evidence="10" type="ORF">BXY53_2678</name>
</gene>
<dbReference type="InterPro" id="IPR027359">
    <property type="entry name" value="Volt_channel_dom_sf"/>
</dbReference>
<dbReference type="SUPFAM" id="SSF81324">
    <property type="entry name" value="Voltage-gated potassium channels"/>
    <property type="match status" value="1"/>
</dbReference>
<feature type="transmembrane region" description="Helical" evidence="8">
    <location>
        <begin position="21"/>
        <end position="39"/>
    </location>
</feature>
<feature type="transmembrane region" description="Helical" evidence="8">
    <location>
        <begin position="133"/>
        <end position="154"/>
    </location>
</feature>
<dbReference type="Proteomes" id="UP000266273">
    <property type="component" value="Unassembled WGS sequence"/>
</dbReference>
<accession>A0A397PJ37</accession>
<keyword evidence="2" id="KW-0813">Transport</keyword>
<feature type="transmembrane region" description="Helical" evidence="8">
    <location>
        <begin position="192"/>
        <end position="210"/>
    </location>
</feature>
<dbReference type="AlphaFoldDB" id="A0A397PJ37"/>
<protein>
    <submittedName>
        <fullName evidence="10">Voltage-gated potassium channel</fullName>
    </submittedName>
</protein>
<evidence type="ECO:0000256" key="8">
    <source>
        <dbReference type="SAM" id="Phobius"/>
    </source>
</evidence>
<organism evidence="10 11">
    <name type="scientific">Dichotomicrobium thermohalophilum</name>
    <dbReference type="NCBI Taxonomy" id="933063"/>
    <lineage>
        <taxon>Bacteria</taxon>
        <taxon>Pseudomonadati</taxon>
        <taxon>Pseudomonadota</taxon>
        <taxon>Alphaproteobacteria</taxon>
        <taxon>Hyphomicrobiales</taxon>
        <taxon>Hyphomicrobiaceae</taxon>
        <taxon>Dichotomicrobium</taxon>
    </lineage>
</organism>
<keyword evidence="4 8" id="KW-1133">Transmembrane helix</keyword>
<comment type="caution">
    <text evidence="10">The sequence shown here is derived from an EMBL/GenBank/DDBJ whole genome shotgun (WGS) entry which is preliminary data.</text>
</comment>
<dbReference type="GO" id="GO:0005249">
    <property type="term" value="F:voltage-gated potassium channel activity"/>
    <property type="evidence" value="ECO:0007669"/>
    <property type="project" value="InterPro"/>
</dbReference>
<keyword evidence="7 10" id="KW-0407">Ion channel</keyword>
<dbReference type="GO" id="GO:0008076">
    <property type="term" value="C:voltage-gated potassium channel complex"/>
    <property type="evidence" value="ECO:0007669"/>
    <property type="project" value="InterPro"/>
</dbReference>
<evidence type="ECO:0000256" key="4">
    <source>
        <dbReference type="ARBA" id="ARBA00022989"/>
    </source>
</evidence>
<feature type="transmembrane region" description="Helical" evidence="8">
    <location>
        <begin position="45"/>
        <end position="66"/>
    </location>
</feature>
<comment type="subcellular location">
    <subcellularLocation>
        <location evidence="1">Membrane</location>
        <topology evidence="1">Multi-pass membrane protein</topology>
    </subcellularLocation>
</comment>
<proteinExistence type="predicted"/>
<dbReference type="Gene3D" id="1.20.120.350">
    <property type="entry name" value="Voltage-gated potassium channels. Chain C"/>
    <property type="match status" value="1"/>
</dbReference>
<feature type="domain" description="Potassium channel" evidence="9">
    <location>
        <begin position="141"/>
        <end position="214"/>
    </location>
</feature>
<dbReference type="RefSeq" id="WP_119062469.1">
    <property type="nucleotide sequence ID" value="NZ_QXDF01000004.1"/>
</dbReference>
<evidence type="ECO:0000256" key="6">
    <source>
        <dbReference type="ARBA" id="ARBA00023136"/>
    </source>
</evidence>
<dbReference type="PANTHER" id="PTHR11537:SF254">
    <property type="entry name" value="POTASSIUM VOLTAGE-GATED CHANNEL PROTEIN SHAB"/>
    <property type="match status" value="1"/>
</dbReference>
<dbReference type="Gene3D" id="1.10.287.70">
    <property type="match status" value="1"/>
</dbReference>
<evidence type="ECO:0000259" key="9">
    <source>
        <dbReference type="Pfam" id="PF07885"/>
    </source>
</evidence>
<evidence type="ECO:0000256" key="1">
    <source>
        <dbReference type="ARBA" id="ARBA00004141"/>
    </source>
</evidence>
<evidence type="ECO:0000256" key="2">
    <source>
        <dbReference type="ARBA" id="ARBA00022448"/>
    </source>
</evidence>
<evidence type="ECO:0000256" key="7">
    <source>
        <dbReference type="ARBA" id="ARBA00023303"/>
    </source>
</evidence>
<dbReference type="GO" id="GO:0001508">
    <property type="term" value="P:action potential"/>
    <property type="evidence" value="ECO:0007669"/>
    <property type="project" value="TreeGrafter"/>
</dbReference>
<evidence type="ECO:0000313" key="11">
    <source>
        <dbReference type="Proteomes" id="UP000266273"/>
    </source>
</evidence>
<sequence length="253" mass="28751">MKKFIRELYYGTHPYSRAFRFTLLAIDTATLIYFIAVTALPPSDIYRTIDIGIGLYIGLDLLARFIASTSARVYFREISTWTDVAVLASLLVPAAAEDYLFLRILRIFRLLRSYHMLRDLRELYPFFRRHEEVINSVFNLLVFVFVISALVFVLQHRTNEGINNYLDALYFTVTALTTTGFGDIVLQGTVGRLLAVVILVFGVGLFLRLLQVIFRPSKVHYTCPDCGLNQHDADAVHCKHCGRVLNIETSGGT</sequence>
<evidence type="ECO:0000313" key="10">
    <source>
        <dbReference type="EMBL" id="RIA47295.1"/>
    </source>
</evidence>
<dbReference type="PANTHER" id="PTHR11537">
    <property type="entry name" value="VOLTAGE-GATED POTASSIUM CHANNEL"/>
    <property type="match status" value="1"/>
</dbReference>
<keyword evidence="11" id="KW-1185">Reference proteome</keyword>
<keyword evidence="5" id="KW-0406">Ion transport</keyword>
<dbReference type="OrthoDB" id="9799090at2"/>
<keyword evidence="3 8" id="KW-0812">Transmembrane</keyword>
<dbReference type="InterPro" id="IPR003938">
    <property type="entry name" value="K_chnl_volt-dep_EAG/ELK/ERG"/>
</dbReference>
<dbReference type="InterPro" id="IPR028325">
    <property type="entry name" value="VG_K_chnl"/>
</dbReference>
<dbReference type="InterPro" id="IPR013099">
    <property type="entry name" value="K_chnl_dom"/>
</dbReference>
<keyword evidence="6 8" id="KW-0472">Membrane</keyword>